<proteinExistence type="predicted"/>
<evidence type="ECO:0000313" key="1">
    <source>
        <dbReference type="EMBL" id="PTM61602.1"/>
    </source>
</evidence>
<evidence type="ECO:0000313" key="2">
    <source>
        <dbReference type="Proteomes" id="UP000241808"/>
    </source>
</evidence>
<name>A0A2T4ZI10_9HYPH</name>
<dbReference type="RefSeq" id="WP_146167258.1">
    <property type="nucleotide sequence ID" value="NZ_PZZL01000001.1"/>
</dbReference>
<comment type="caution">
    <text evidence="1">The sequence shown here is derived from an EMBL/GenBank/DDBJ whole genome shotgun (WGS) entry which is preliminary data.</text>
</comment>
<reference evidence="1 2" key="1">
    <citation type="submission" date="2018-04" db="EMBL/GenBank/DDBJ databases">
        <title>Genomic Encyclopedia of Archaeal and Bacterial Type Strains, Phase II (KMG-II): from individual species to whole genera.</title>
        <authorList>
            <person name="Goeker M."/>
        </authorList>
    </citation>
    <scope>NUCLEOTIDE SEQUENCE [LARGE SCALE GENOMIC DNA]</scope>
    <source>
        <strain evidence="1 2">DSM 25521</strain>
    </source>
</reference>
<dbReference type="AlphaFoldDB" id="A0A2T4ZI10"/>
<dbReference type="Proteomes" id="UP000241808">
    <property type="component" value="Unassembled WGS sequence"/>
</dbReference>
<protein>
    <recommendedName>
        <fullName evidence="3">DUF2946 family protein</fullName>
    </recommendedName>
</protein>
<organism evidence="1 2">
    <name type="scientific">Phreatobacter oligotrophus</name>
    <dbReference type="NCBI Taxonomy" id="1122261"/>
    <lineage>
        <taxon>Bacteria</taxon>
        <taxon>Pseudomonadati</taxon>
        <taxon>Pseudomonadota</taxon>
        <taxon>Alphaproteobacteria</taxon>
        <taxon>Hyphomicrobiales</taxon>
        <taxon>Phreatobacteraceae</taxon>
        <taxon>Phreatobacter</taxon>
    </lineage>
</organism>
<evidence type="ECO:0008006" key="3">
    <source>
        <dbReference type="Google" id="ProtNLM"/>
    </source>
</evidence>
<sequence length="125" mass="12927">MSEFARPASALMRCTRWLVVLVMVLGLIMPHHHDMAAAATGHAPAHVHAVVDAPGGAGHDHAPASPDGKMAGDCCLQHAPCCALPQTASRFVAPMGAIAVLVPPAVPVLSDPLLDRLERPPRSAA</sequence>
<accession>A0A2T4ZI10</accession>
<keyword evidence="2" id="KW-1185">Reference proteome</keyword>
<gene>
    <name evidence="1" type="ORF">C8P69_101272</name>
</gene>
<dbReference type="EMBL" id="PZZL01000001">
    <property type="protein sequence ID" value="PTM61602.1"/>
    <property type="molecule type" value="Genomic_DNA"/>
</dbReference>